<reference evidence="14 15" key="1">
    <citation type="submission" date="2019-02" db="EMBL/GenBank/DDBJ databases">
        <title>Genome sequencing of the rare red list fungi Antrodiella citrinella (Flaviporus citrinellus).</title>
        <authorList>
            <person name="Buettner E."/>
            <person name="Kellner H."/>
        </authorList>
    </citation>
    <scope>NUCLEOTIDE SEQUENCE [LARGE SCALE GENOMIC DNA]</scope>
    <source>
        <strain evidence="14 15">DSM 108506</strain>
    </source>
</reference>
<keyword evidence="8 10" id="KW-0326">Glycosidase</keyword>
<dbReference type="AlphaFoldDB" id="A0A4S4MQW3"/>
<feature type="signal peptide" evidence="12">
    <location>
        <begin position="1"/>
        <end position="19"/>
    </location>
</feature>
<evidence type="ECO:0000256" key="2">
    <source>
        <dbReference type="ARBA" id="ARBA00005641"/>
    </source>
</evidence>
<dbReference type="InterPro" id="IPR017853">
    <property type="entry name" value="GH"/>
</dbReference>
<organism evidence="14 15">
    <name type="scientific">Antrodiella citrinella</name>
    <dbReference type="NCBI Taxonomy" id="2447956"/>
    <lineage>
        <taxon>Eukaryota</taxon>
        <taxon>Fungi</taxon>
        <taxon>Dikarya</taxon>
        <taxon>Basidiomycota</taxon>
        <taxon>Agaricomycotina</taxon>
        <taxon>Agaricomycetes</taxon>
        <taxon>Polyporales</taxon>
        <taxon>Steccherinaceae</taxon>
        <taxon>Antrodiella</taxon>
    </lineage>
</organism>
<dbReference type="PROSITE" id="PS00659">
    <property type="entry name" value="GLYCOSYL_HYDROL_F5"/>
    <property type="match status" value="1"/>
</dbReference>
<evidence type="ECO:0000256" key="4">
    <source>
        <dbReference type="ARBA" id="ARBA00022729"/>
    </source>
</evidence>
<evidence type="ECO:0000256" key="11">
    <source>
        <dbReference type="SAM" id="MobiDB-lite"/>
    </source>
</evidence>
<evidence type="ECO:0000256" key="9">
    <source>
        <dbReference type="ARBA" id="ARBA00023326"/>
    </source>
</evidence>
<feature type="compositionally biased region" description="Pro residues" evidence="11">
    <location>
        <begin position="58"/>
        <end position="68"/>
    </location>
</feature>
<proteinExistence type="inferred from homology"/>
<evidence type="ECO:0000256" key="12">
    <source>
        <dbReference type="SAM" id="SignalP"/>
    </source>
</evidence>
<dbReference type="OrthoDB" id="5823761at2759"/>
<dbReference type="Proteomes" id="UP000308730">
    <property type="component" value="Unassembled WGS sequence"/>
</dbReference>
<gene>
    <name evidence="14" type="ORF">EUX98_g5728</name>
</gene>
<keyword evidence="9" id="KW-0624">Polysaccharide degradation</keyword>
<evidence type="ECO:0000256" key="7">
    <source>
        <dbReference type="ARBA" id="ARBA00023277"/>
    </source>
</evidence>
<name>A0A4S4MQW3_9APHY</name>
<evidence type="ECO:0000313" key="15">
    <source>
        <dbReference type="Proteomes" id="UP000308730"/>
    </source>
</evidence>
<evidence type="ECO:0000256" key="1">
    <source>
        <dbReference type="ARBA" id="ARBA00000966"/>
    </source>
</evidence>
<evidence type="ECO:0000256" key="10">
    <source>
        <dbReference type="RuleBase" id="RU361153"/>
    </source>
</evidence>
<dbReference type="PANTHER" id="PTHR34142:SF5">
    <property type="entry name" value="CBM1 DOMAIN-CONTAINING PROTEIN"/>
    <property type="match status" value="1"/>
</dbReference>
<dbReference type="InterPro" id="IPR018087">
    <property type="entry name" value="Glyco_hydro_5_CS"/>
</dbReference>
<keyword evidence="5 10" id="KW-0378">Hydrolase</keyword>
<sequence>MKARSALLVSGCFLLSARAQSPAWGQCGGVVQPPAPQALLAQKSTLTTSNVSLEQTPTVPPASIPPTSSPSSPASPSAPSSAPSTPSSTPPASAGKLRFAGINISGFDFGCNTDGSCTASAAWPPLLQYYGHDGQGQMTHFVNDDGFNVFRLPVGWQFLVNDVLGADIDEANLTEYDALVQACLSTGASCIVDIHNYARWNSGIIGQGGPTNDQFAAVWSQIAAKYASEPKIIFGVMNEPHDIPDITIWAASVQAAVTAIRNAGATSQLVLLPGNNWTSAETFVSNGSADALSTVTNPDGSITNLIFDVHKYLDFDNSGTNAECTTNNIDDAWTPLAAYLRTNGRQAFNTETGGGNTASCIQYLCEQVAFQAQNSDVILGYVGWAAGNFDPSYVLGETPTNTGSTWTDTSLVAACLSPATNGVL</sequence>
<dbReference type="GO" id="GO:0008810">
    <property type="term" value="F:cellulase activity"/>
    <property type="evidence" value="ECO:0007669"/>
    <property type="project" value="UniProtKB-EC"/>
</dbReference>
<keyword evidence="7" id="KW-0119">Carbohydrate metabolism</keyword>
<feature type="domain" description="Glycoside hydrolase family 5" evidence="13">
    <location>
        <begin position="119"/>
        <end position="386"/>
    </location>
</feature>
<dbReference type="FunFam" id="3.20.20.80:FF:000124">
    <property type="entry name" value="Exported cellulase"/>
    <property type="match status" value="1"/>
</dbReference>
<comment type="catalytic activity">
    <reaction evidence="1">
        <text>Endohydrolysis of (1-&gt;4)-beta-D-glucosidic linkages in cellulose, lichenin and cereal beta-D-glucans.</text>
        <dbReference type="EC" id="3.2.1.4"/>
    </reaction>
</comment>
<feature type="region of interest" description="Disordered" evidence="11">
    <location>
        <begin position="53"/>
        <end position="93"/>
    </location>
</feature>
<evidence type="ECO:0000256" key="5">
    <source>
        <dbReference type="ARBA" id="ARBA00022801"/>
    </source>
</evidence>
<evidence type="ECO:0000259" key="13">
    <source>
        <dbReference type="Pfam" id="PF00150"/>
    </source>
</evidence>
<dbReference type="InterPro" id="IPR001547">
    <property type="entry name" value="Glyco_hydro_5"/>
</dbReference>
<protein>
    <recommendedName>
        <fullName evidence="3">cellulase</fullName>
        <ecNumber evidence="3">3.2.1.4</ecNumber>
    </recommendedName>
</protein>
<evidence type="ECO:0000256" key="3">
    <source>
        <dbReference type="ARBA" id="ARBA00012601"/>
    </source>
</evidence>
<dbReference type="EC" id="3.2.1.4" evidence="3"/>
<keyword evidence="6" id="KW-0136">Cellulose degradation</keyword>
<accession>A0A4S4MQW3</accession>
<dbReference type="Gene3D" id="3.20.20.80">
    <property type="entry name" value="Glycosidases"/>
    <property type="match status" value="1"/>
</dbReference>
<dbReference type="Pfam" id="PF00150">
    <property type="entry name" value="Cellulase"/>
    <property type="match status" value="1"/>
</dbReference>
<keyword evidence="15" id="KW-1185">Reference proteome</keyword>
<keyword evidence="4 12" id="KW-0732">Signal</keyword>
<evidence type="ECO:0000256" key="8">
    <source>
        <dbReference type="ARBA" id="ARBA00023295"/>
    </source>
</evidence>
<evidence type="ECO:0000256" key="6">
    <source>
        <dbReference type="ARBA" id="ARBA00023001"/>
    </source>
</evidence>
<feature type="chain" id="PRO_5020361436" description="cellulase" evidence="12">
    <location>
        <begin position="20"/>
        <end position="424"/>
    </location>
</feature>
<dbReference type="PANTHER" id="PTHR34142">
    <property type="entry name" value="ENDO-BETA-1,4-GLUCANASE A"/>
    <property type="match status" value="1"/>
</dbReference>
<feature type="compositionally biased region" description="Low complexity" evidence="11">
    <location>
        <begin position="69"/>
        <end position="93"/>
    </location>
</feature>
<dbReference type="SUPFAM" id="SSF51445">
    <property type="entry name" value="(Trans)glycosidases"/>
    <property type="match status" value="1"/>
</dbReference>
<evidence type="ECO:0000313" key="14">
    <source>
        <dbReference type="EMBL" id="THH28462.1"/>
    </source>
</evidence>
<dbReference type="EMBL" id="SGPM01000178">
    <property type="protein sequence ID" value="THH28462.1"/>
    <property type="molecule type" value="Genomic_DNA"/>
</dbReference>
<comment type="similarity">
    <text evidence="2 10">Belongs to the glycosyl hydrolase 5 (cellulase A) family.</text>
</comment>
<comment type="caution">
    <text evidence="14">The sequence shown here is derived from an EMBL/GenBank/DDBJ whole genome shotgun (WGS) entry which is preliminary data.</text>
</comment>
<dbReference type="GO" id="GO:0030245">
    <property type="term" value="P:cellulose catabolic process"/>
    <property type="evidence" value="ECO:0007669"/>
    <property type="project" value="UniProtKB-KW"/>
</dbReference>